<gene>
    <name evidence="2" type="ORF">LLUT_LOCUS13532</name>
</gene>
<proteinExistence type="predicted"/>
<feature type="compositionally biased region" description="Polar residues" evidence="1">
    <location>
        <begin position="1"/>
        <end position="22"/>
    </location>
</feature>
<evidence type="ECO:0000256" key="1">
    <source>
        <dbReference type="SAM" id="MobiDB-lite"/>
    </source>
</evidence>
<dbReference type="PANTHER" id="PTHR33132:SF132">
    <property type="entry name" value="SERINE-RICH PROTEIN"/>
    <property type="match status" value="1"/>
</dbReference>
<name>A0AAV1WTJ5_LUPLU</name>
<protein>
    <submittedName>
        <fullName evidence="2">Uncharacterized protein</fullName>
    </submittedName>
</protein>
<dbReference type="PANTHER" id="PTHR33132">
    <property type="entry name" value="OSJNBB0118P14.9 PROTEIN"/>
    <property type="match status" value="1"/>
</dbReference>
<organism evidence="2 3">
    <name type="scientific">Lupinus luteus</name>
    <name type="common">European yellow lupine</name>
    <dbReference type="NCBI Taxonomy" id="3873"/>
    <lineage>
        <taxon>Eukaryota</taxon>
        <taxon>Viridiplantae</taxon>
        <taxon>Streptophyta</taxon>
        <taxon>Embryophyta</taxon>
        <taxon>Tracheophyta</taxon>
        <taxon>Spermatophyta</taxon>
        <taxon>Magnoliopsida</taxon>
        <taxon>eudicotyledons</taxon>
        <taxon>Gunneridae</taxon>
        <taxon>Pentapetalae</taxon>
        <taxon>rosids</taxon>
        <taxon>fabids</taxon>
        <taxon>Fabales</taxon>
        <taxon>Fabaceae</taxon>
        <taxon>Papilionoideae</taxon>
        <taxon>50 kb inversion clade</taxon>
        <taxon>genistoids sensu lato</taxon>
        <taxon>core genistoids</taxon>
        <taxon>Genisteae</taxon>
        <taxon>Lupinus</taxon>
    </lineage>
</organism>
<feature type="region of interest" description="Disordered" evidence="1">
    <location>
        <begin position="1"/>
        <end position="89"/>
    </location>
</feature>
<evidence type="ECO:0000313" key="3">
    <source>
        <dbReference type="Proteomes" id="UP001497480"/>
    </source>
</evidence>
<dbReference type="Proteomes" id="UP001497480">
    <property type="component" value="Unassembled WGS sequence"/>
</dbReference>
<keyword evidence="3" id="KW-1185">Reference proteome</keyword>
<evidence type="ECO:0000313" key="2">
    <source>
        <dbReference type="EMBL" id="CAL0312472.1"/>
    </source>
</evidence>
<reference evidence="2 3" key="1">
    <citation type="submission" date="2024-03" db="EMBL/GenBank/DDBJ databases">
        <authorList>
            <person name="Martinez-Hernandez J."/>
        </authorList>
    </citation>
    <scope>NUCLEOTIDE SEQUENCE [LARGE SCALE GENOMIC DNA]</scope>
</reference>
<dbReference type="EMBL" id="CAXHTB010000009">
    <property type="protein sequence ID" value="CAL0312472.1"/>
    <property type="molecule type" value="Genomic_DNA"/>
</dbReference>
<dbReference type="AlphaFoldDB" id="A0AAV1WTJ5"/>
<sequence length="89" mass="9329">MASQQPESEGQGNKLTVTTSPKSDGGVTSLPKGHCLCSPTTHEGSFRCRLHRSSGTGTGTGSSSTQPPWMKRSKSIHANKAVVSVSHNH</sequence>
<comment type="caution">
    <text evidence="2">The sequence shown here is derived from an EMBL/GenBank/DDBJ whole genome shotgun (WGS) entry which is preliminary data.</text>
</comment>
<accession>A0AAV1WTJ5</accession>